<keyword evidence="4 12" id="KW-0812">Transmembrane</keyword>
<dbReference type="Gene3D" id="1.10.4030.10">
    <property type="entry name" value="Porin chaperone SurA, peptide-binding domain"/>
    <property type="match status" value="1"/>
</dbReference>
<feature type="transmembrane region" description="Helical" evidence="12">
    <location>
        <begin position="12"/>
        <end position="32"/>
    </location>
</feature>
<comment type="similarity">
    <text evidence="8">Belongs to the PpiD chaperone family.</text>
</comment>
<keyword evidence="2" id="KW-1003">Cell membrane</keyword>
<evidence type="ECO:0000256" key="1">
    <source>
        <dbReference type="ARBA" id="ARBA00004382"/>
    </source>
</evidence>
<comment type="subcellular location">
    <subcellularLocation>
        <location evidence="1">Cell inner membrane</location>
        <topology evidence="1">Single-pass type II membrane protein</topology>
        <orientation evidence="1">Periplasmic side</orientation>
    </subcellularLocation>
</comment>
<evidence type="ECO:0000259" key="13">
    <source>
        <dbReference type="PROSITE" id="PS50198"/>
    </source>
</evidence>
<evidence type="ECO:0000256" key="8">
    <source>
        <dbReference type="ARBA" id="ARBA00038408"/>
    </source>
</evidence>
<evidence type="ECO:0000256" key="4">
    <source>
        <dbReference type="ARBA" id="ARBA00022692"/>
    </source>
</evidence>
<evidence type="ECO:0000256" key="6">
    <source>
        <dbReference type="ARBA" id="ARBA00023136"/>
    </source>
</evidence>
<dbReference type="Pfam" id="PF13616">
    <property type="entry name" value="Rotamase_3"/>
    <property type="match status" value="1"/>
</dbReference>
<evidence type="ECO:0000256" key="3">
    <source>
        <dbReference type="ARBA" id="ARBA00022519"/>
    </source>
</evidence>
<dbReference type="Proteomes" id="UP000672097">
    <property type="component" value="Unassembled WGS sequence"/>
</dbReference>
<evidence type="ECO:0000256" key="7">
    <source>
        <dbReference type="ARBA" id="ARBA00023186"/>
    </source>
</evidence>
<dbReference type="PANTHER" id="PTHR47529">
    <property type="entry name" value="PEPTIDYL-PROLYL CIS-TRANS ISOMERASE D"/>
    <property type="match status" value="1"/>
</dbReference>
<sequence>MFDFVRDHKRWLQFLLVLLIFPSFVFFGVQGYSSFMDASNQTVAEIAGGEIKQSELEAAHRQQIERIRQQMPNVDVKMFDTPEMKRSTLDGLVRERVLATAAAKSHLLVSDERLAAELQRMPELAKLRGADGKFDTKAYGDMLAQQGYTPASFEAAVRRDMTLRQVTQGVTGSQIVGAVVTGTALDAMLERREVQIQRFNMQDYMAKVQPTDADIEAFYKAHSAEFRSAEEASIEYTVLDLEVLKKQVTLNDADLLDYYENNKKAGRYTTPEERRASHILIAADKDAKPEEKAAAKAKAESLLAEVRKAPGSFAEVAKKNSQDPGSAPNGGDLDYFGRNAMTKPFEDAAFALKVDEISNVVESEFGYHIIRLTGRRGGDVKPFEAVKAEIVAEVTTQKAKEAYLKEAEAFTNTVYEQSDSLQPVIDKYKLVKSQAVVRKSPTPGAAGPLASQKLLDAIFSAESIKNKRNTEAVETAPNQLVSARIVEHKPERVLPLAEVKAQVQERVRVEQATKAAAKDGEARLAAVKANANEVLSAPQTVSRTQAQNQPRQVIEAVLKADISKGPAVVGVDLGNQGYAVVKVTKLVPREAADPDNERAKPYVAQALAKAEEAAYYEALKRRMKVKITAAGSTAAAASAPSAGG</sequence>
<evidence type="ECO:0000256" key="5">
    <source>
        <dbReference type="ARBA" id="ARBA00022989"/>
    </source>
</evidence>
<feature type="domain" description="PpiC" evidence="13">
    <location>
        <begin position="271"/>
        <end position="374"/>
    </location>
</feature>
<dbReference type="InterPro" id="IPR052029">
    <property type="entry name" value="PpiD_chaperone"/>
</dbReference>
<protein>
    <recommendedName>
        <fullName evidence="9">Periplasmic chaperone PpiD</fullName>
    </recommendedName>
    <alternativeName>
        <fullName evidence="10">Periplasmic folding chaperone</fullName>
    </alternativeName>
</protein>
<dbReference type="RefSeq" id="WP_210811273.1">
    <property type="nucleotide sequence ID" value="NZ_JAGQDG010000009.1"/>
</dbReference>
<organism evidence="14 15">
    <name type="scientific">Ideonella paludis</name>
    <dbReference type="NCBI Taxonomy" id="1233411"/>
    <lineage>
        <taxon>Bacteria</taxon>
        <taxon>Pseudomonadati</taxon>
        <taxon>Pseudomonadota</taxon>
        <taxon>Betaproteobacteria</taxon>
        <taxon>Burkholderiales</taxon>
        <taxon>Sphaerotilaceae</taxon>
        <taxon>Ideonella</taxon>
    </lineage>
</organism>
<dbReference type="Pfam" id="PF13624">
    <property type="entry name" value="SurA_N_3"/>
    <property type="match status" value="1"/>
</dbReference>
<dbReference type="InterPro" id="IPR046357">
    <property type="entry name" value="PPIase_dom_sf"/>
</dbReference>
<name>A0ABS5E2K3_9BURK</name>
<dbReference type="PROSITE" id="PS50198">
    <property type="entry name" value="PPIC_PPIASE_2"/>
    <property type="match status" value="1"/>
</dbReference>
<evidence type="ECO:0000313" key="14">
    <source>
        <dbReference type="EMBL" id="MBQ0937647.1"/>
    </source>
</evidence>
<proteinExistence type="inferred from homology"/>
<keyword evidence="6 12" id="KW-0472">Membrane</keyword>
<keyword evidence="3" id="KW-0997">Cell inner membrane</keyword>
<evidence type="ECO:0000256" key="11">
    <source>
        <dbReference type="PROSITE-ProRule" id="PRU00278"/>
    </source>
</evidence>
<keyword evidence="5 12" id="KW-1133">Transmembrane helix</keyword>
<accession>A0ABS5E2K3</accession>
<dbReference type="InterPro" id="IPR027304">
    <property type="entry name" value="Trigger_fact/SurA_dom_sf"/>
</dbReference>
<dbReference type="PANTHER" id="PTHR47529:SF1">
    <property type="entry name" value="PERIPLASMIC CHAPERONE PPID"/>
    <property type="match status" value="1"/>
</dbReference>
<reference evidence="14 15" key="1">
    <citation type="submission" date="2021-04" db="EMBL/GenBank/DDBJ databases">
        <title>The genome sequence of type strain Ideonella paludis KCTC 32238.</title>
        <authorList>
            <person name="Liu Y."/>
        </authorList>
    </citation>
    <scope>NUCLEOTIDE SEQUENCE [LARGE SCALE GENOMIC DNA]</scope>
    <source>
        <strain evidence="14 15">KCTC 32238</strain>
    </source>
</reference>
<keyword evidence="11" id="KW-0413">Isomerase</keyword>
<comment type="caution">
    <text evidence="14">The sequence shown here is derived from an EMBL/GenBank/DDBJ whole genome shotgun (WGS) entry which is preliminary data.</text>
</comment>
<keyword evidence="11" id="KW-0697">Rotamase</keyword>
<dbReference type="InterPro" id="IPR000297">
    <property type="entry name" value="PPIase_PpiC"/>
</dbReference>
<dbReference type="EMBL" id="JAGQDG010000009">
    <property type="protein sequence ID" value="MBQ0937647.1"/>
    <property type="molecule type" value="Genomic_DNA"/>
</dbReference>
<evidence type="ECO:0000256" key="10">
    <source>
        <dbReference type="ARBA" id="ARBA00042775"/>
    </source>
</evidence>
<evidence type="ECO:0000256" key="2">
    <source>
        <dbReference type="ARBA" id="ARBA00022475"/>
    </source>
</evidence>
<keyword evidence="15" id="KW-1185">Reference proteome</keyword>
<dbReference type="SUPFAM" id="SSF109998">
    <property type="entry name" value="Triger factor/SurA peptide-binding domain-like"/>
    <property type="match status" value="1"/>
</dbReference>
<dbReference type="SUPFAM" id="SSF54534">
    <property type="entry name" value="FKBP-like"/>
    <property type="match status" value="1"/>
</dbReference>
<evidence type="ECO:0000313" key="15">
    <source>
        <dbReference type="Proteomes" id="UP000672097"/>
    </source>
</evidence>
<gene>
    <name evidence="14" type="ORF">KAK11_20145</name>
</gene>
<evidence type="ECO:0000256" key="9">
    <source>
        <dbReference type="ARBA" id="ARBA00040743"/>
    </source>
</evidence>
<dbReference type="Gene3D" id="3.10.50.40">
    <property type="match status" value="1"/>
</dbReference>
<evidence type="ECO:0000256" key="12">
    <source>
        <dbReference type="SAM" id="Phobius"/>
    </source>
</evidence>
<keyword evidence="7" id="KW-0143">Chaperone</keyword>